<accession>A0ABZ3IUG0</accession>
<feature type="coiled-coil region" evidence="1">
    <location>
        <begin position="4"/>
        <end position="31"/>
    </location>
</feature>
<keyword evidence="1" id="KW-0175">Coiled coil</keyword>
<protein>
    <recommendedName>
        <fullName evidence="4">Spo0E like sporulation regulatory protein</fullName>
    </recommendedName>
</protein>
<evidence type="ECO:0000313" key="2">
    <source>
        <dbReference type="EMBL" id="XFO69366.1"/>
    </source>
</evidence>
<dbReference type="RefSeq" id="WP_094607853.1">
    <property type="nucleotide sequence ID" value="NZ_CP155573.1"/>
</dbReference>
<dbReference type="Proteomes" id="UP000216752">
    <property type="component" value="Chromosome"/>
</dbReference>
<evidence type="ECO:0000256" key="1">
    <source>
        <dbReference type="SAM" id="Coils"/>
    </source>
</evidence>
<evidence type="ECO:0008006" key="4">
    <source>
        <dbReference type="Google" id="ProtNLM"/>
    </source>
</evidence>
<keyword evidence="3" id="KW-1185">Reference proteome</keyword>
<dbReference type="EMBL" id="CP155573">
    <property type="protein sequence ID" value="XFO69366.1"/>
    <property type="molecule type" value="Genomic_DNA"/>
</dbReference>
<gene>
    <name evidence="2" type="ORF">SPSIL_055990</name>
</gene>
<sequence>MCGMNWYREEMERAEEDINRLSELLAMLEARYKLSPDADPSILAGLSSDIIAVYKEIMWRKNALVTPKSPQG</sequence>
<organism evidence="2 3">
    <name type="scientific">Sporomusa silvacetica DSM 10669</name>
    <dbReference type="NCBI Taxonomy" id="1123289"/>
    <lineage>
        <taxon>Bacteria</taxon>
        <taxon>Bacillati</taxon>
        <taxon>Bacillota</taxon>
        <taxon>Negativicutes</taxon>
        <taxon>Selenomonadales</taxon>
        <taxon>Sporomusaceae</taxon>
        <taxon>Sporomusa</taxon>
    </lineage>
</organism>
<name>A0ABZ3IUG0_9FIRM</name>
<evidence type="ECO:0000313" key="3">
    <source>
        <dbReference type="Proteomes" id="UP000216752"/>
    </source>
</evidence>
<proteinExistence type="predicted"/>
<reference evidence="2" key="1">
    <citation type="submission" date="2024-05" db="EMBL/GenBank/DDBJ databases">
        <title>Isolation and characterization of Sporomusa carbonis sp. nov., a carboxydotrophic hydrogenogen in the genus of Sporomusa isolated from a charcoal burning pile.</title>
        <authorList>
            <person name="Boeer T."/>
            <person name="Rosenbaum F."/>
            <person name="Eysell L."/>
            <person name="Mueller V."/>
            <person name="Daniel R."/>
            <person name="Poehlein A."/>
        </authorList>
    </citation>
    <scope>NUCLEOTIDE SEQUENCE [LARGE SCALE GENOMIC DNA]</scope>
    <source>
        <strain evidence="2">DSM 10669</strain>
    </source>
</reference>